<reference evidence="5 6" key="1">
    <citation type="journal article" date="2017" name="Biochemistry">
        <title>Identification of the Biosynthetic Pathway for the Antibiotic Bicyclomycin.</title>
        <authorList>
            <person name="Patteson J."/>
            <person name="Cai W."/>
            <person name="Johnson R.A."/>
            <person name="Santa Maria K."/>
            <person name="Li B."/>
        </authorList>
    </citation>
    <scope>NUCLEOTIDE SEQUENCE [LARGE SCALE GENOMIC DNA]</scope>
    <source>
        <strain evidence="5 6">ATCC 21532</strain>
    </source>
</reference>
<dbReference type="Gene3D" id="3.40.50.1110">
    <property type="entry name" value="SGNH hydrolase"/>
    <property type="match status" value="1"/>
</dbReference>
<evidence type="ECO:0000313" key="6">
    <source>
        <dbReference type="Proteomes" id="UP000222531"/>
    </source>
</evidence>
<evidence type="ECO:0000256" key="3">
    <source>
        <dbReference type="SAM" id="SignalP"/>
    </source>
</evidence>
<dbReference type="Pfam" id="PF13472">
    <property type="entry name" value="Lipase_GDSL_2"/>
    <property type="match status" value="1"/>
</dbReference>
<feature type="disulfide bond" evidence="2">
    <location>
        <begin position="65"/>
        <end position="90"/>
    </location>
</feature>
<keyword evidence="3" id="KW-0732">Signal</keyword>
<name>A0A2G1XHB5_STRCJ</name>
<feature type="domain" description="SGNH hydrolase-type esterase" evidence="4">
    <location>
        <begin position="46"/>
        <end position="289"/>
    </location>
</feature>
<feature type="signal peptide" evidence="3">
    <location>
        <begin position="1"/>
        <end position="34"/>
    </location>
</feature>
<dbReference type="InterPro" id="IPR036514">
    <property type="entry name" value="SGNH_hydro_sf"/>
</dbReference>
<dbReference type="InterPro" id="IPR013830">
    <property type="entry name" value="SGNH_hydro"/>
</dbReference>
<accession>A0A2G1XHB5</accession>
<dbReference type="OrthoDB" id="5503950at2"/>
<evidence type="ECO:0000313" key="5">
    <source>
        <dbReference type="EMBL" id="PHQ50581.1"/>
    </source>
</evidence>
<dbReference type="Proteomes" id="UP000222531">
    <property type="component" value="Unassembled WGS sequence"/>
</dbReference>
<feature type="disulfide bond" evidence="2">
    <location>
        <begin position="208"/>
        <end position="257"/>
    </location>
</feature>
<proteinExistence type="predicted"/>
<dbReference type="PANTHER" id="PTHR37981">
    <property type="entry name" value="LIPASE 2"/>
    <property type="match status" value="1"/>
</dbReference>
<dbReference type="AlphaFoldDB" id="A0A2G1XHB5"/>
<gene>
    <name evidence="5" type="ORF">BLA24_17390</name>
</gene>
<feature type="active site" description="Nucleophile" evidence="1">
    <location>
        <position position="50"/>
    </location>
</feature>
<organism evidence="5 6">
    <name type="scientific">Streptomyces cinnamoneus</name>
    <name type="common">Streptoverticillium cinnamoneum</name>
    <dbReference type="NCBI Taxonomy" id="53446"/>
    <lineage>
        <taxon>Bacteria</taxon>
        <taxon>Bacillati</taxon>
        <taxon>Actinomycetota</taxon>
        <taxon>Actinomycetes</taxon>
        <taxon>Kitasatosporales</taxon>
        <taxon>Streptomycetaceae</taxon>
        <taxon>Streptomyces</taxon>
        <taxon>Streptomyces cinnamoneus group</taxon>
    </lineage>
</organism>
<dbReference type="GO" id="GO:0019433">
    <property type="term" value="P:triglyceride catabolic process"/>
    <property type="evidence" value="ECO:0007669"/>
    <property type="project" value="TreeGrafter"/>
</dbReference>
<dbReference type="EMBL" id="NHZO01000148">
    <property type="protein sequence ID" value="PHQ50581.1"/>
    <property type="molecule type" value="Genomic_DNA"/>
</dbReference>
<keyword evidence="6" id="KW-1185">Reference proteome</keyword>
<feature type="chain" id="PRO_5044380952" description="SGNH hydrolase-type esterase domain-containing protein" evidence="3">
    <location>
        <begin position="35"/>
        <end position="302"/>
    </location>
</feature>
<dbReference type="CDD" id="cd01823">
    <property type="entry name" value="SEST_like"/>
    <property type="match status" value="1"/>
</dbReference>
<feature type="disulfide bond" evidence="2">
    <location>
        <begin position="139"/>
        <end position="152"/>
    </location>
</feature>
<protein>
    <recommendedName>
        <fullName evidence="4">SGNH hydrolase-type esterase domain-containing protein</fullName>
    </recommendedName>
</protein>
<evidence type="ECO:0000256" key="1">
    <source>
        <dbReference type="PIRSR" id="PIRSR637460-1"/>
    </source>
</evidence>
<dbReference type="GO" id="GO:0004806">
    <property type="term" value="F:triacylglycerol lipase activity"/>
    <property type="evidence" value="ECO:0007669"/>
    <property type="project" value="TreeGrafter"/>
</dbReference>
<comment type="caution">
    <text evidence="5">The sequence shown here is derived from an EMBL/GenBank/DDBJ whole genome shotgun (WGS) entry which is preliminary data.</text>
</comment>
<dbReference type="SUPFAM" id="SSF52266">
    <property type="entry name" value="SGNH hydrolase"/>
    <property type="match status" value="1"/>
</dbReference>
<keyword evidence="2" id="KW-1015">Disulfide bond</keyword>
<feature type="active site" evidence="1">
    <location>
        <position position="281"/>
    </location>
</feature>
<dbReference type="PANTHER" id="PTHR37981:SF1">
    <property type="entry name" value="SGNH HYDROLASE-TYPE ESTERASE DOMAIN-CONTAINING PROTEIN"/>
    <property type="match status" value="1"/>
</dbReference>
<evidence type="ECO:0000259" key="4">
    <source>
        <dbReference type="Pfam" id="PF13472"/>
    </source>
</evidence>
<evidence type="ECO:0000256" key="2">
    <source>
        <dbReference type="PIRSR" id="PIRSR637460-2"/>
    </source>
</evidence>
<dbReference type="RefSeq" id="WP_099199876.1">
    <property type="nucleotide sequence ID" value="NZ_JBIRXA010000005.1"/>
</dbReference>
<dbReference type="InterPro" id="IPR037460">
    <property type="entry name" value="SEST-like"/>
</dbReference>
<sequence>MPRSNGTRVRSALTALGAAATLAAGVLAPASATAATPRSHGERYVALGDSFTSAPSVPRQTDTACGRSDANYPSLVREELGFGRFTDVSCAGAATEHLWQRQPVTGNAPQLAALGPDTALVTLGIGGNDVGFMDVLARCVHPTGEVPRDAPCQRAYTREGGGDELQRRIDDTAPKIAAALDAVHRRAPHARVAVVGYPTLIGDDVEGCRRSLRIADGDLPYLRGTVRNLNAMLRRQAVAHGDLYVNTHGTTFGHDACRPFADRWVEGLTTYPRIRPAAPFHPNEDGERAMAEAVVDALVDGP</sequence>